<name>A0AA35UPK3_LACSI</name>
<gene>
    <name evidence="1" type="ORF">LSALG_LOCUS2213</name>
</gene>
<accession>A0AA35UPK3</accession>
<dbReference type="Proteomes" id="UP001177003">
    <property type="component" value="Chromosome 0"/>
</dbReference>
<protein>
    <submittedName>
        <fullName evidence="1">Uncharacterized protein</fullName>
    </submittedName>
</protein>
<keyword evidence="2" id="KW-1185">Reference proteome</keyword>
<sequence length="295" mass="32965">MGAPSSINHFRSISLPSRLTHPSCTNTEKKINELRASGKLVGSFESIQSGLVGLAELHVFVNEFVQAPKTQQALSHHQNGTLLEAALEWSIGFLDTCSTLIDMIMLMKENVNALQMALRRKGSNSAVASKIAAYLCFRKMAKKVVTKSLRKLKHLEKKICSFVFVDIDHHVSLVSKVLIETNALTISLFKSILIFVSAKPKTDKGVQLISKLLSKRTSTHKHDQVVLNEVETIELTLMLLHKNVRNGETKDIDVEMTLRRLQILDVGLEGLKDGLDHLFRRLIHSRVSLLNILVC</sequence>
<organism evidence="1 2">
    <name type="scientific">Lactuca saligna</name>
    <name type="common">Willowleaf lettuce</name>
    <dbReference type="NCBI Taxonomy" id="75948"/>
    <lineage>
        <taxon>Eukaryota</taxon>
        <taxon>Viridiplantae</taxon>
        <taxon>Streptophyta</taxon>
        <taxon>Embryophyta</taxon>
        <taxon>Tracheophyta</taxon>
        <taxon>Spermatophyta</taxon>
        <taxon>Magnoliopsida</taxon>
        <taxon>eudicotyledons</taxon>
        <taxon>Gunneridae</taxon>
        <taxon>Pentapetalae</taxon>
        <taxon>asterids</taxon>
        <taxon>campanulids</taxon>
        <taxon>Asterales</taxon>
        <taxon>Asteraceae</taxon>
        <taxon>Cichorioideae</taxon>
        <taxon>Cichorieae</taxon>
        <taxon>Lactucinae</taxon>
        <taxon>Lactuca</taxon>
    </lineage>
</organism>
<reference evidence="1" key="1">
    <citation type="submission" date="2023-04" db="EMBL/GenBank/DDBJ databases">
        <authorList>
            <person name="Vijverberg K."/>
            <person name="Xiong W."/>
            <person name="Schranz E."/>
        </authorList>
    </citation>
    <scope>NUCLEOTIDE SEQUENCE</scope>
</reference>
<dbReference type="Pfam" id="PF03087">
    <property type="entry name" value="BPS1"/>
    <property type="match status" value="1"/>
</dbReference>
<dbReference type="PANTHER" id="PTHR33070:SF120">
    <property type="entry name" value="EXPRESSED PROTEIN"/>
    <property type="match status" value="1"/>
</dbReference>
<dbReference type="PANTHER" id="PTHR33070">
    <property type="entry name" value="OS06G0725500 PROTEIN"/>
    <property type="match status" value="1"/>
</dbReference>
<evidence type="ECO:0000313" key="2">
    <source>
        <dbReference type="Proteomes" id="UP001177003"/>
    </source>
</evidence>
<dbReference type="InterPro" id="IPR004320">
    <property type="entry name" value="BPS1_pln"/>
</dbReference>
<dbReference type="GO" id="GO:0048364">
    <property type="term" value="P:root development"/>
    <property type="evidence" value="ECO:0007669"/>
    <property type="project" value="InterPro"/>
</dbReference>
<dbReference type="EMBL" id="OX465086">
    <property type="protein sequence ID" value="CAI9261424.1"/>
    <property type="molecule type" value="Genomic_DNA"/>
</dbReference>
<proteinExistence type="predicted"/>
<dbReference type="GO" id="GO:0048367">
    <property type="term" value="P:shoot system development"/>
    <property type="evidence" value="ECO:0007669"/>
    <property type="project" value="InterPro"/>
</dbReference>
<evidence type="ECO:0000313" key="1">
    <source>
        <dbReference type="EMBL" id="CAI9261424.1"/>
    </source>
</evidence>
<dbReference type="AlphaFoldDB" id="A0AA35UPK3"/>